<protein>
    <submittedName>
        <fullName evidence="3">WD40-repeat-containing domain protein</fullName>
    </submittedName>
</protein>
<dbReference type="PANTHER" id="PTHR43991:SF12">
    <property type="entry name" value="WD REPEAT PROTEIN (AFU_ORTHOLOGUE AFUA_8G05640)"/>
    <property type="match status" value="1"/>
</dbReference>
<dbReference type="GeneID" id="90035939"/>
<dbReference type="PROSITE" id="PS50082">
    <property type="entry name" value="WD_REPEATS_2"/>
    <property type="match status" value="1"/>
</dbReference>
<dbReference type="RefSeq" id="XP_064768489.1">
    <property type="nucleotide sequence ID" value="XM_064910427.1"/>
</dbReference>
<accession>A0ABR1F6K4</accession>
<dbReference type="SUPFAM" id="SSF50978">
    <property type="entry name" value="WD40 repeat-like"/>
    <property type="match status" value="1"/>
</dbReference>
<evidence type="ECO:0000313" key="3">
    <source>
        <dbReference type="EMBL" id="KAK7205456.1"/>
    </source>
</evidence>
<evidence type="ECO:0000259" key="2">
    <source>
        <dbReference type="Pfam" id="PF10313"/>
    </source>
</evidence>
<keyword evidence="4" id="KW-1185">Reference proteome</keyword>
<proteinExistence type="predicted"/>
<comment type="caution">
    <text evidence="3">The sequence shown here is derived from an EMBL/GenBank/DDBJ whole genome shotgun (WGS) entry which is preliminary data.</text>
</comment>
<dbReference type="SMART" id="SM00320">
    <property type="entry name" value="WD40"/>
    <property type="match status" value="2"/>
</dbReference>
<dbReference type="InterPro" id="IPR036322">
    <property type="entry name" value="WD40_repeat_dom_sf"/>
</dbReference>
<dbReference type="InterPro" id="IPR001680">
    <property type="entry name" value="WD40_rpt"/>
</dbReference>
<dbReference type="PANTHER" id="PTHR43991">
    <property type="entry name" value="WD REPEAT PROTEIN (AFU_ORTHOLOGUE AFUA_8G05640)-RELATED"/>
    <property type="match status" value="1"/>
</dbReference>
<dbReference type="EMBL" id="JBBJBU010000005">
    <property type="protein sequence ID" value="KAK7205456.1"/>
    <property type="molecule type" value="Genomic_DNA"/>
</dbReference>
<keyword evidence="1" id="KW-0853">WD repeat</keyword>
<sequence length="402" mass="44193">MANPPEISRDDLPSKFNYQAIPWPEGVEVVDRARRRRLSTYLSYANMSDSRANDADIVNRPYTNEDIVRFQRMYTQARPQLTHFQLRNLIAPVTKNNVFYSDVWTVKKLDADTGQISEVMNRANAKTGTGQCIKISTISASKDAVVAGGYSGQYMYKSLNTSSDSTVPTAEGIVTTDINNITNHADITRCLTKGTPQTAFSCNDSMVRILDLDLNQLVAEHPCPWAVNWTATSPCGKLRVVVGDSTDTLIMDAESGGVIASVGGHKDFSFSCAWSNDGHTVATGNQDLTCRIYDFRKYDQPLHVLGAQMGAIRSVKFNKTGNLLAMAEPVDYVHLLNTRNFDRGQIIDFWGEIAGIGFSSYADLHADDSLWIGNSDSTVGGLMHFESGRGSALADPLGDFFI</sequence>
<dbReference type="Proteomes" id="UP001498771">
    <property type="component" value="Unassembled WGS sequence"/>
</dbReference>
<name>A0ABR1F6K4_9ASCO</name>
<dbReference type="Gene3D" id="2.130.10.10">
    <property type="entry name" value="YVTN repeat-like/Quinoprotein amine dehydrogenase"/>
    <property type="match status" value="1"/>
</dbReference>
<dbReference type="InterPro" id="IPR019417">
    <property type="entry name" value="DUF2415"/>
</dbReference>
<evidence type="ECO:0000256" key="1">
    <source>
        <dbReference type="PROSITE-ProRule" id="PRU00221"/>
    </source>
</evidence>
<evidence type="ECO:0000313" key="4">
    <source>
        <dbReference type="Proteomes" id="UP001498771"/>
    </source>
</evidence>
<organism evidence="3 4">
    <name type="scientific">Myxozyma melibiosi</name>
    <dbReference type="NCBI Taxonomy" id="54550"/>
    <lineage>
        <taxon>Eukaryota</taxon>
        <taxon>Fungi</taxon>
        <taxon>Dikarya</taxon>
        <taxon>Ascomycota</taxon>
        <taxon>Saccharomycotina</taxon>
        <taxon>Lipomycetes</taxon>
        <taxon>Lipomycetales</taxon>
        <taxon>Lipomycetaceae</taxon>
        <taxon>Myxozyma</taxon>
    </lineage>
</organism>
<gene>
    <name evidence="3" type="ORF">BZA70DRAFT_237953</name>
</gene>
<dbReference type="Pfam" id="PF00400">
    <property type="entry name" value="WD40"/>
    <property type="match status" value="1"/>
</dbReference>
<dbReference type="InterPro" id="IPR015943">
    <property type="entry name" value="WD40/YVTN_repeat-like_dom_sf"/>
</dbReference>
<dbReference type="Pfam" id="PF10313">
    <property type="entry name" value="DUF2415"/>
    <property type="match status" value="1"/>
</dbReference>
<feature type="domain" description="DUF2415" evidence="2">
    <location>
        <begin position="310"/>
        <end position="348"/>
    </location>
</feature>
<feature type="repeat" description="WD" evidence="1">
    <location>
        <begin position="262"/>
        <end position="296"/>
    </location>
</feature>
<reference evidence="3 4" key="1">
    <citation type="submission" date="2024-03" db="EMBL/GenBank/DDBJ databases">
        <title>Genome-scale model development and genomic sequencing of the oleaginous clade Lipomyces.</title>
        <authorList>
            <consortium name="Lawrence Berkeley National Laboratory"/>
            <person name="Czajka J.J."/>
            <person name="Han Y."/>
            <person name="Kim J."/>
            <person name="Mondo S.J."/>
            <person name="Hofstad B.A."/>
            <person name="Robles A."/>
            <person name="Haridas S."/>
            <person name="Riley R."/>
            <person name="LaButti K."/>
            <person name="Pangilinan J."/>
            <person name="Andreopoulos W."/>
            <person name="Lipzen A."/>
            <person name="Yan J."/>
            <person name="Wang M."/>
            <person name="Ng V."/>
            <person name="Grigoriev I.V."/>
            <person name="Spatafora J.W."/>
            <person name="Magnuson J.K."/>
            <person name="Baker S.E."/>
            <person name="Pomraning K.R."/>
        </authorList>
    </citation>
    <scope>NUCLEOTIDE SEQUENCE [LARGE SCALE GENOMIC DNA]</scope>
    <source>
        <strain evidence="3 4">Phaff 52-87</strain>
    </source>
</reference>